<name>X1ABI9_9ZZZZ</name>
<dbReference type="PROSITE" id="PS00409">
    <property type="entry name" value="PROKAR_NTER_METHYL"/>
    <property type="match status" value="1"/>
</dbReference>
<dbReference type="EMBL" id="BART01013623">
    <property type="protein sequence ID" value="GAG79224.1"/>
    <property type="molecule type" value="Genomic_DNA"/>
</dbReference>
<keyword evidence="1" id="KW-0812">Transmembrane</keyword>
<dbReference type="NCBIfam" id="TIGR02532">
    <property type="entry name" value="IV_pilin_GFxxxE"/>
    <property type="match status" value="1"/>
</dbReference>
<gene>
    <name evidence="2" type="ORF">S01H4_27741</name>
</gene>
<reference evidence="2" key="1">
    <citation type="journal article" date="2014" name="Front. Microbiol.">
        <title>High frequency of phylogenetically diverse reductive dehalogenase-homologous genes in deep subseafloor sedimentary metagenomes.</title>
        <authorList>
            <person name="Kawai M."/>
            <person name="Futagami T."/>
            <person name="Toyoda A."/>
            <person name="Takaki Y."/>
            <person name="Nishi S."/>
            <person name="Hori S."/>
            <person name="Arai W."/>
            <person name="Tsubouchi T."/>
            <person name="Morono Y."/>
            <person name="Uchiyama I."/>
            <person name="Ito T."/>
            <person name="Fujiyama A."/>
            <person name="Inagaki F."/>
            <person name="Takami H."/>
        </authorList>
    </citation>
    <scope>NUCLEOTIDE SEQUENCE</scope>
    <source>
        <strain evidence="2">Expedition CK06-06</strain>
    </source>
</reference>
<protein>
    <recommendedName>
        <fullName evidence="3">Prepilin-type N-terminal cleavage/methylation domain-containing protein</fullName>
    </recommendedName>
</protein>
<sequence length="39" mass="4019">MSIVNRQLNSGFSLIEVLIAIMLVGLAIASLVAANGAFT</sequence>
<dbReference type="Pfam" id="PF07963">
    <property type="entry name" value="N_methyl"/>
    <property type="match status" value="1"/>
</dbReference>
<evidence type="ECO:0008006" key="3">
    <source>
        <dbReference type="Google" id="ProtNLM"/>
    </source>
</evidence>
<dbReference type="AlphaFoldDB" id="X1ABI9"/>
<organism evidence="2">
    <name type="scientific">marine sediment metagenome</name>
    <dbReference type="NCBI Taxonomy" id="412755"/>
    <lineage>
        <taxon>unclassified sequences</taxon>
        <taxon>metagenomes</taxon>
        <taxon>ecological metagenomes</taxon>
    </lineage>
</organism>
<accession>X1ABI9</accession>
<proteinExistence type="predicted"/>
<dbReference type="InterPro" id="IPR012902">
    <property type="entry name" value="N_methyl_site"/>
</dbReference>
<comment type="caution">
    <text evidence="2">The sequence shown here is derived from an EMBL/GenBank/DDBJ whole genome shotgun (WGS) entry which is preliminary data.</text>
</comment>
<evidence type="ECO:0000256" key="1">
    <source>
        <dbReference type="SAM" id="Phobius"/>
    </source>
</evidence>
<keyword evidence="1" id="KW-1133">Transmembrane helix</keyword>
<keyword evidence="1" id="KW-0472">Membrane</keyword>
<evidence type="ECO:0000313" key="2">
    <source>
        <dbReference type="EMBL" id="GAG79224.1"/>
    </source>
</evidence>
<feature type="transmembrane region" description="Helical" evidence="1">
    <location>
        <begin position="12"/>
        <end position="34"/>
    </location>
</feature>